<reference evidence="1 2" key="1">
    <citation type="submission" date="2020-08" db="EMBL/GenBank/DDBJ databases">
        <title>Genomic Encyclopedia of Type Strains, Phase III (KMG-III): the genomes of soil and plant-associated and newly described type strains.</title>
        <authorList>
            <person name="Whitman W."/>
        </authorList>
    </citation>
    <scope>NUCLEOTIDE SEQUENCE [LARGE SCALE GENOMIC DNA]</scope>
    <source>
        <strain evidence="1 2">CECT 7015</strain>
    </source>
</reference>
<dbReference type="AlphaFoldDB" id="A0A839UDR7"/>
<comment type="caution">
    <text evidence="1">The sequence shown here is derived from an EMBL/GenBank/DDBJ whole genome shotgun (WGS) entry which is preliminary data.</text>
</comment>
<gene>
    <name evidence="1" type="ORF">FHS21_005105</name>
</gene>
<dbReference type="Proteomes" id="UP000554520">
    <property type="component" value="Unassembled WGS sequence"/>
</dbReference>
<protein>
    <submittedName>
        <fullName evidence="1">Uncharacterized protein</fullName>
    </submittedName>
</protein>
<name>A0A839UDR7_9HYPH</name>
<evidence type="ECO:0000313" key="2">
    <source>
        <dbReference type="Proteomes" id="UP000554520"/>
    </source>
</evidence>
<organism evidence="1 2">
    <name type="scientific">Phyllobacterium trifolii</name>
    <dbReference type="NCBI Taxonomy" id="300193"/>
    <lineage>
        <taxon>Bacteria</taxon>
        <taxon>Pseudomonadati</taxon>
        <taxon>Pseudomonadota</taxon>
        <taxon>Alphaproteobacteria</taxon>
        <taxon>Hyphomicrobiales</taxon>
        <taxon>Phyllobacteriaceae</taxon>
        <taxon>Phyllobacterium</taxon>
    </lineage>
</organism>
<proteinExistence type="predicted"/>
<evidence type="ECO:0000313" key="1">
    <source>
        <dbReference type="EMBL" id="MBB3148657.1"/>
    </source>
</evidence>
<sequence length="54" mass="6157">MIPLSPQPNIVTVTYLRLDRHFRQSSAVPAKLTSGIQNDGKPFTQFLYKHALIF</sequence>
<accession>A0A839UDR7</accession>
<dbReference type="EMBL" id="JACHXN010000021">
    <property type="protein sequence ID" value="MBB3148657.1"/>
    <property type="molecule type" value="Genomic_DNA"/>
</dbReference>
<keyword evidence="2" id="KW-1185">Reference proteome</keyword>